<feature type="compositionally biased region" description="Low complexity" evidence="1">
    <location>
        <begin position="147"/>
        <end position="162"/>
    </location>
</feature>
<proteinExistence type="predicted"/>
<sequence length="597" mass="63948">MPDETGPGLADDPARIPSLAEVRTALRSPDIPLPAPRSVPEAAHRVRDLIHAERFFEARYIADSFAEVPAPAAERASLLQARIAALAASGLVDQWADAAAELVGLLRRSGHPAHAAAAASVVAEALAAAPHRGAARRGRPGEGGSGPAAAADAGAPGRSPARGGRRRGEAPVASEDLLRVVRALEIVPLGEQADPAREARDLRRSLESLPRVQDQLLGDPVVVEMTLRMRSAQALEGMGDRAGATRQALDVLELAQTGAVEGRTLLDPQRAETAAHAVLARTLAGPSPLEAVRHALAALRSLRRVDDPVLRIGIITDLLRALMRAELADHAGFVSGRLAALQRGIQRDAHRVQPLLAVATQRIVAQRFEAAAIPVAEVRRIAQEGRDRRAAMEASRLSARIHQLTGDAEGAMAELRRMAADARWLADDLDTSGADRARLIQEEIQAQALVLRHAVDLGERRVADAAAAAMERRTRPGAAPEELPAPLMWDYRVDARVGRVIAAGVGLARGDEDVTEALYEERRREAIRVIGEVPAGHEERARYWAAYLDDRHATMLASRGEAERALRAARRALAGWEHLGRTDDAARLRAQIAALEA</sequence>
<feature type="region of interest" description="Disordered" evidence="1">
    <location>
        <begin position="131"/>
        <end position="171"/>
    </location>
</feature>
<dbReference type="EMBL" id="JDYK01000006">
    <property type="protein sequence ID" value="EWS81578.1"/>
    <property type="molecule type" value="Genomic_DNA"/>
</dbReference>
<dbReference type="eggNOG" id="ENOG5031KNU">
    <property type="taxonomic scope" value="Bacteria"/>
</dbReference>
<evidence type="ECO:0000313" key="3">
    <source>
        <dbReference type="Proteomes" id="UP000023067"/>
    </source>
</evidence>
<evidence type="ECO:0000313" key="2">
    <source>
        <dbReference type="EMBL" id="EWS81578.1"/>
    </source>
</evidence>
<reference evidence="2 3" key="1">
    <citation type="submission" date="2014-02" db="EMBL/GenBank/DDBJ databases">
        <title>Genome sequence of Brachybacterium phenoliresistens strain W13A50.</title>
        <authorList>
            <person name="Wang X."/>
        </authorList>
    </citation>
    <scope>NUCLEOTIDE SEQUENCE [LARGE SCALE GENOMIC DNA]</scope>
    <source>
        <strain evidence="2 3">W13A50</strain>
    </source>
</reference>
<accession>Z9JUA4</accession>
<evidence type="ECO:0000256" key="1">
    <source>
        <dbReference type="SAM" id="MobiDB-lite"/>
    </source>
</evidence>
<name>Z9JUA4_9MICO</name>
<keyword evidence="3" id="KW-1185">Reference proteome</keyword>
<dbReference type="PATRIC" id="fig|396014.3.peg.1440"/>
<comment type="caution">
    <text evidence="2">The sequence shown here is derived from an EMBL/GenBank/DDBJ whole genome shotgun (WGS) entry which is preliminary data.</text>
</comment>
<gene>
    <name evidence="2" type="ORF">BF93_15480</name>
</gene>
<dbReference type="HOGENOM" id="CLU_439842_0_0_11"/>
<organism evidence="2 3">
    <name type="scientific">Brachybacterium phenoliresistens</name>
    <dbReference type="NCBI Taxonomy" id="396014"/>
    <lineage>
        <taxon>Bacteria</taxon>
        <taxon>Bacillati</taxon>
        <taxon>Actinomycetota</taxon>
        <taxon>Actinomycetes</taxon>
        <taxon>Micrococcales</taxon>
        <taxon>Dermabacteraceae</taxon>
        <taxon>Brachybacterium</taxon>
    </lineage>
</organism>
<dbReference type="Proteomes" id="UP000023067">
    <property type="component" value="Unassembled WGS sequence"/>
</dbReference>
<dbReference type="AlphaFoldDB" id="Z9JUA4"/>
<dbReference type="STRING" id="396014.BF93_15480"/>
<protein>
    <submittedName>
        <fullName evidence="2">Uncharacterized protein</fullName>
    </submittedName>
</protein>